<feature type="compositionally biased region" description="Basic and acidic residues" evidence="2">
    <location>
        <begin position="85"/>
        <end position="98"/>
    </location>
</feature>
<keyword evidence="5" id="KW-1185">Reference proteome</keyword>
<accession>A0A9P4L9D2</accession>
<dbReference type="GO" id="GO:0006144">
    <property type="term" value="P:purine nucleobase metabolic process"/>
    <property type="evidence" value="ECO:0007669"/>
    <property type="project" value="UniProtKB-KW"/>
</dbReference>
<dbReference type="EMBL" id="ML976615">
    <property type="protein sequence ID" value="KAF1846920.1"/>
    <property type="molecule type" value="Genomic_DNA"/>
</dbReference>
<dbReference type="GeneID" id="63845717"/>
<evidence type="ECO:0000313" key="4">
    <source>
        <dbReference type="EMBL" id="KAF1846920.1"/>
    </source>
</evidence>
<dbReference type="Proteomes" id="UP000800039">
    <property type="component" value="Unassembled WGS sequence"/>
</dbReference>
<gene>
    <name evidence="4" type="ORF">K460DRAFT_281105</name>
</gene>
<dbReference type="AlphaFoldDB" id="A0A9P4L9D2"/>
<keyword evidence="1" id="KW-0659">Purine metabolism</keyword>
<evidence type="ECO:0000313" key="5">
    <source>
        <dbReference type="Proteomes" id="UP000800039"/>
    </source>
</evidence>
<dbReference type="RefSeq" id="XP_040789483.1">
    <property type="nucleotide sequence ID" value="XM_040928464.1"/>
</dbReference>
<dbReference type="InterPro" id="IPR036778">
    <property type="entry name" value="OHCU_decarboxylase_sf"/>
</dbReference>
<dbReference type="SUPFAM" id="SSF158694">
    <property type="entry name" value="UraD-Like"/>
    <property type="match status" value="1"/>
</dbReference>
<evidence type="ECO:0000256" key="1">
    <source>
        <dbReference type="ARBA" id="ARBA00022631"/>
    </source>
</evidence>
<evidence type="ECO:0000256" key="2">
    <source>
        <dbReference type="SAM" id="MobiDB-lite"/>
    </source>
</evidence>
<dbReference type="Pfam" id="PF09349">
    <property type="entry name" value="OHCU_decarbox"/>
    <property type="match status" value="1"/>
</dbReference>
<protein>
    <recommendedName>
        <fullName evidence="3">Oxo-4-hydroxy-4-carboxy-5-ureidoimidazoline decarboxylase domain-containing protein</fullName>
    </recommendedName>
</protein>
<dbReference type="Gene3D" id="1.10.3330.10">
    <property type="entry name" value="Oxo-4-hydroxy-4-carboxy-5-ureidoimidazoline decarboxylase"/>
    <property type="match status" value="1"/>
</dbReference>
<evidence type="ECO:0000259" key="3">
    <source>
        <dbReference type="Pfam" id="PF09349"/>
    </source>
</evidence>
<dbReference type="InterPro" id="IPR018020">
    <property type="entry name" value="OHCU_decarboxylase"/>
</dbReference>
<feature type="region of interest" description="Disordered" evidence="2">
    <location>
        <begin position="85"/>
        <end position="110"/>
    </location>
</feature>
<reference evidence="4" key="1">
    <citation type="submission" date="2020-01" db="EMBL/GenBank/DDBJ databases">
        <authorList>
            <consortium name="DOE Joint Genome Institute"/>
            <person name="Haridas S."/>
            <person name="Albert R."/>
            <person name="Binder M."/>
            <person name="Bloem J."/>
            <person name="Labutti K."/>
            <person name="Salamov A."/>
            <person name="Andreopoulos B."/>
            <person name="Baker S.E."/>
            <person name="Barry K."/>
            <person name="Bills G."/>
            <person name="Bluhm B.H."/>
            <person name="Cannon C."/>
            <person name="Castanera R."/>
            <person name="Culley D.E."/>
            <person name="Daum C."/>
            <person name="Ezra D."/>
            <person name="Gonzalez J.B."/>
            <person name="Henrissat B."/>
            <person name="Kuo A."/>
            <person name="Liang C."/>
            <person name="Lipzen A."/>
            <person name="Lutzoni F."/>
            <person name="Magnuson J."/>
            <person name="Mondo S."/>
            <person name="Nolan M."/>
            <person name="Ohm R."/>
            <person name="Pangilinan J."/>
            <person name="Park H.-J."/>
            <person name="Ramirez L."/>
            <person name="Alfaro M."/>
            <person name="Sun H."/>
            <person name="Tritt A."/>
            <person name="Yoshinaga Y."/>
            <person name="Zwiers L.-H."/>
            <person name="Turgeon B.G."/>
            <person name="Goodwin S.B."/>
            <person name="Spatafora J.W."/>
            <person name="Crous P.W."/>
            <person name="Grigoriev I.V."/>
        </authorList>
    </citation>
    <scope>NUCLEOTIDE SEQUENCE</scope>
    <source>
        <strain evidence="4">CBS 394.84</strain>
    </source>
</reference>
<dbReference type="OrthoDB" id="5398391at2759"/>
<comment type="caution">
    <text evidence="4">The sequence shown here is derived from an EMBL/GenBank/DDBJ whole genome shotgun (WGS) entry which is preliminary data.</text>
</comment>
<dbReference type="PANTHER" id="PTHR37987">
    <property type="entry name" value="CHROMOSOME 9, WHOLE GENOME SHOTGUN SEQUENCE"/>
    <property type="match status" value="1"/>
</dbReference>
<proteinExistence type="predicted"/>
<organism evidence="4 5">
    <name type="scientific">Cucurbitaria berberidis CBS 394.84</name>
    <dbReference type="NCBI Taxonomy" id="1168544"/>
    <lineage>
        <taxon>Eukaryota</taxon>
        <taxon>Fungi</taxon>
        <taxon>Dikarya</taxon>
        <taxon>Ascomycota</taxon>
        <taxon>Pezizomycotina</taxon>
        <taxon>Dothideomycetes</taxon>
        <taxon>Pleosporomycetidae</taxon>
        <taxon>Pleosporales</taxon>
        <taxon>Pleosporineae</taxon>
        <taxon>Cucurbitariaceae</taxon>
        <taxon>Cucurbitaria</taxon>
    </lineage>
</organism>
<sequence>MTSLPAISSLPHSPDSELTHALDLLFEPSPQLNALTLPVLRSTTFPDYETLIVAINALLSSLAMSEDPDDVEKLSEILCSHPRLGEKKVESEQSRKEQAQLQSGGEEEKEKLAKLNKEYEEAFPGLRYVVFVNGRPRPAIMENLRARIDRGDIKAERQEAIQAMCDIAVDRASKLQSR</sequence>
<feature type="domain" description="Oxo-4-hydroxy-4-carboxy-5-ureidoimidazoline decarboxylase" evidence="3">
    <location>
        <begin position="14"/>
        <end position="172"/>
    </location>
</feature>
<name>A0A9P4L9D2_9PLEO</name>
<dbReference type="PANTHER" id="PTHR37987:SF1">
    <property type="entry name" value="OXO-4-HYDROXY-4-CARBOXY-5-UREIDOIMIDAZOLINE DECARBOXYLASE DOMAIN-CONTAINING PROTEIN"/>
    <property type="match status" value="1"/>
</dbReference>